<dbReference type="Pfam" id="PF04655">
    <property type="entry name" value="APH_6_hur"/>
    <property type="match status" value="1"/>
</dbReference>
<dbReference type="InterPro" id="IPR006748">
    <property type="entry name" value="NH2Glyco/OHUrea_AB-resist_kin"/>
</dbReference>
<sequence>MADVLLESFPPEWKVSSPTLFTETPTSRIIMVRLENGEQAVVKQLTPIGMQEELRGAHYLDWHDGNGSVRLLAQQDNNLLLEYGGKRTLLDHLNEYGDGAATSIYVDVLSRLIAKPYEAAENPHEFVPLREQYSSLFKKAKADANKGLNSLSVEVAPIADRPLSDHSHIQLLHGDIHHENILHGKRGWLVIDPKGLIGDPMYDTANMFYNPLDRDDLRQSESRIGMMAQTFSQAFNRDIRTILGFGMTHACLSASWHDEDGNYDESNRSLGVAAAIQRVLVSAG</sequence>
<dbReference type="EMBL" id="PGGO01000012">
    <property type="protein sequence ID" value="PSH67872.1"/>
    <property type="molecule type" value="Genomic_DNA"/>
</dbReference>
<evidence type="ECO:0000313" key="1">
    <source>
        <dbReference type="EMBL" id="PSH67872.1"/>
    </source>
</evidence>
<dbReference type="SUPFAM" id="SSF56112">
    <property type="entry name" value="Protein kinase-like (PK-like)"/>
    <property type="match status" value="1"/>
</dbReference>
<dbReference type="Gene3D" id="3.90.1200.10">
    <property type="match status" value="1"/>
</dbReference>
<dbReference type="OrthoDB" id="3638028at2"/>
<dbReference type="GO" id="GO:0019748">
    <property type="term" value="P:secondary metabolic process"/>
    <property type="evidence" value="ECO:0007669"/>
    <property type="project" value="InterPro"/>
</dbReference>
<accession>A0A2P7BN40</accession>
<dbReference type="GO" id="GO:0016773">
    <property type="term" value="F:phosphotransferase activity, alcohol group as acceptor"/>
    <property type="evidence" value="ECO:0007669"/>
    <property type="project" value="InterPro"/>
</dbReference>
<dbReference type="Proteomes" id="UP000241444">
    <property type="component" value="Unassembled WGS sequence"/>
</dbReference>
<keyword evidence="1" id="KW-0418">Kinase</keyword>
<dbReference type="AlphaFoldDB" id="A0A2P7BN40"/>
<keyword evidence="1" id="KW-0808">Transferase</keyword>
<protein>
    <submittedName>
        <fullName evidence="1">3'-kinase</fullName>
    </submittedName>
</protein>
<reference evidence="2" key="1">
    <citation type="submission" date="2017-11" db="EMBL/GenBank/DDBJ databases">
        <authorList>
            <person name="Kuznetsova I."/>
            <person name="Sazanova A."/>
            <person name="Chirak E."/>
            <person name="Safronova V."/>
            <person name="Willems A."/>
        </authorList>
    </citation>
    <scope>NUCLEOTIDE SEQUENCE [LARGE SCALE GENOMIC DNA]</scope>
    <source>
        <strain evidence="2">STM 196</strain>
    </source>
</reference>
<dbReference type="InterPro" id="IPR011009">
    <property type="entry name" value="Kinase-like_dom_sf"/>
</dbReference>
<dbReference type="GO" id="GO:0016301">
    <property type="term" value="F:kinase activity"/>
    <property type="evidence" value="ECO:0007669"/>
    <property type="project" value="UniProtKB-KW"/>
</dbReference>
<keyword evidence="2" id="KW-1185">Reference proteome</keyword>
<organism evidence="1 2">
    <name type="scientific">Phyllobacterium brassicacearum</name>
    <dbReference type="NCBI Taxonomy" id="314235"/>
    <lineage>
        <taxon>Bacteria</taxon>
        <taxon>Pseudomonadati</taxon>
        <taxon>Pseudomonadota</taxon>
        <taxon>Alphaproteobacteria</taxon>
        <taxon>Hyphomicrobiales</taxon>
        <taxon>Phyllobacteriaceae</taxon>
        <taxon>Phyllobacterium</taxon>
    </lineage>
</organism>
<name>A0A2P7BN40_9HYPH</name>
<evidence type="ECO:0000313" key="2">
    <source>
        <dbReference type="Proteomes" id="UP000241444"/>
    </source>
</evidence>
<comment type="caution">
    <text evidence="1">The sequence shown here is derived from an EMBL/GenBank/DDBJ whole genome shotgun (WGS) entry which is preliminary data.</text>
</comment>
<proteinExistence type="predicted"/>
<gene>
    <name evidence="1" type="ORF">CU102_16870</name>
</gene>
<dbReference type="RefSeq" id="WP_106712257.1">
    <property type="nucleotide sequence ID" value="NZ_PGGO01000012.1"/>
</dbReference>